<gene>
    <name evidence="2" type="ORF">EVAR_67232_1</name>
</gene>
<feature type="compositionally biased region" description="Basic and acidic residues" evidence="1">
    <location>
        <begin position="179"/>
        <end position="192"/>
    </location>
</feature>
<feature type="compositionally biased region" description="Low complexity" evidence="1">
    <location>
        <begin position="230"/>
        <end position="240"/>
    </location>
</feature>
<dbReference type="STRING" id="151549.A0A4C1YQQ5"/>
<feature type="compositionally biased region" description="Basic and acidic residues" evidence="1">
    <location>
        <begin position="206"/>
        <end position="218"/>
    </location>
</feature>
<accession>A0A4C1YQQ5</accession>
<name>A0A4C1YQQ5_EUMVA</name>
<comment type="caution">
    <text evidence="2">The sequence shown here is derived from an EMBL/GenBank/DDBJ whole genome shotgun (WGS) entry which is preliminary data.</text>
</comment>
<feature type="compositionally biased region" description="Low complexity" evidence="1">
    <location>
        <begin position="168"/>
        <end position="178"/>
    </location>
</feature>
<evidence type="ECO:0000313" key="3">
    <source>
        <dbReference type="Proteomes" id="UP000299102"/>
    </source>
</evidence>
<evidence type="ECO:0000313" key="2">
    <source>
        <dbReference type="EMBL" id="GBP78478.1"/>
    </source>
</evidence>
<protein>
    <submittedName>
        <fullName evidence="2">Uncharacterized protein</fullName>
    </submittedName>
</protein>
<organism evidence="2 3">
    <name type="scientific">Eumeta variegata</name>
    <name type="common">Bagworm moth</name>
    <name type="synonym">Eumeta japonica</name>
    <dbReference type="NCBI Taxonomy" id="151549"/>
    <lineage>
        <taxon>Eukaryota</taxon>
        <taxon>Metazoa</taxon>
        <taxon>Ecdysozoa</taxon>
        <taxon>Arthropoda</taxon>
        <taxon>Hexapoda</taxon>
        <taxon>Insecta</taxon>
        <taxon>Pterygota</taxon>
        <taxon>Neoptera</taxon>
        <taxon>Endopterygota</taxon>
        <taxon>Lepidoptera</taxon>
        <taxon>Glossata</taxon>
        <taxon>Ditrysia</taxon>
        <taxon>Tineoidea</taxon>
        <taxon>Psychidae</taxon>
        <taxon>Oiketicinae</taxon>
        <taxon>Eumeta</taxon>
    </lineage>
</organism>
<dbReference type="AlphaFoldDB" id="A0A4C1YQQ5"/>
<proteinExistence type="predicted"/>
<dbReference type="EMBL" id="BGZK01001371">
    <property type="protein sequence ID" value="GBP78478.1"/>
    <property type="molecule type" value="Genomic_DNA"/>
</dbReference>
<sequence length="250" mass="27138">MYLHALAGDLLPDLHFVAVEPQKNICGCCQDNLTPEPNDMNDDDNYSSKFCDIRNFPSRRDARYMTNACPRERRREVENDVASLELSQPGARASSFVVTNGENSSRDGFVKRYHVLLAARNGEVSESGGGSDSMAELWASYHSALGLGSKPPKAPTPLTTGPTSPMHPSSATPSAEPASTHDETSSSDRAKDDDDGAASDDDSDDRVDAAHHDPERLKAFNVSTHTRPPSTLTLHSNSTSHDCHLKCDLK</sequence>
<feature type="region of interest" description="Disordered" evidence="1">
    <location>
        <begin position="148"/>
        <end position="250"/>
    </location>
</feature>
<evidence type="ECO:0000256" key="1">
    <source>
        <dbReference type="SAM" id="MobiDB-lite"/>
    </source>
</evidence>
<dbReference type="Proteomes" id="UP000299102">
    <property type="component" value="Unassembled WGS sequence"/>
</dbReference>
<reference evidence="2 3" key="1">
    <citation type="journal article" date="2019" name="Commun. Biol.">
        <title>The bagworm genome reveals a unique fibroin gene that provides high tensile strength.</title>
        <authorList>
            <person name="Kono N."/>
            <person name="Nakamura H."/>
            <person name="Ohtoshi R."/>
            <person name="Tomita M."/>
            <person name="Numata K."/>
            <person name="Arakawa K."/>
        </authorList>
    </citation>
    <scope>NUCLEOTIDE SEQUENCE [LARGE SCALE GENOMIC DNA]</scope>
</reference>
<feature type="compositionally biased region" description="Basic and acidic residues" evidence="1">
    <location>
        <begin position="241"/>
        <end position="250"/>
    </location>
</feature>
<keyword evidence="3" id="KW-1185">Reference proteome</keyword>
<feature type="compositionally biased region" description="Acidic residues" evidence="1">
    <location>
        <begin position="193"/>
        <end position="205"/>
    </location>
</feature>
<feature type="compositionally biased region" description="Polar residues" evidence="1">
    <location>
        <begin position="157"/>
        <end position="167"/>
    </location>
</feature>